<sequence>MSKQIGRSFPVKGAVVVTGASSGMGRACALYLDSHGFRVFAGVRKEKDADSLRQEASNQLTPLFIDVTDESSIASATSIVSEAVGEAGLVGLVNNAGVGVPGPIEYLPISDLRRQMEINVIGQVAVIQAFLPLIRKAKGRIINVGSVGGKITIPFGGALCGSKHALESINDALRMELHPWGIHVCLIGPGEISTPAVDKLMADSEALLLKIPEEGVKRYGDIFREFLNTAVAREKAGSPPEMMARTVFHALTAKVPKTRYPVGPSSKLLPLLARIMPSKFLDKMRFKLFSFPKKFGAWE</sequence>
<organism evidence="2 3">
    <name type="scientific">Paenibacillus mangrovi</name>
    <dbReference type="NCBI Taxonomy" id="2931978"/>
    <lineage>
        <taxon>Bacteria</taxon>
        <taxon>Bacillati</taxon>
        <taxon>Bacillota</taxon>
        <taxon>Bacilli</taxon>
        <taxon>Bacillales</taxon>
        <taxon>Paenibacillaceae</taxon>
        <taxon>Paenibacillus</taxon>
    </lineage>
</organism>
<proteinExistence type="inferred from homology"/>
<protein>
    <submittedName>
        <fullName evidence="2">SDR family oxidoreductase</fullName>
    </submittedName>
</protein>
<dbReference type="AlphaFoldDB" id="A0A9X1WTS9"/>
<comment type="caution">
    <text evidence="2">The sequence shown here is derived from an EMBL/GenBank/DDBJ whole genome shotgun (WGS) entry which is preliminary data.</text>
</comment>
<dbReference type="EMBL" id="JALIRP010000007">
    <property type="protein sequence ID" value="MCJ8013453.1"/>
    <property type="molecule type" value="Genomic_DNA"/>
</dbReference>
<dbReference type="Pfam" id="PF00106">
    <property type="entry name" value="adh_short"/>
    <property type="match status" value="1"/>
</dbReference>
<evidence type="ECO:0000256" key="1">
    <source>
        <dbReference type="RuleBase" id="RU000363"/>
    </source>
</evidence>
<gene>
    <name evidence="2" type="ORF">MUG84_17140</name>
</gene>
<dbReference type="PRINTS" id="PR00081">
    <property type="entry name" value="GDHRDH"/>
</dbReference>
<dbReference type="InterPro" id="IPR036291">
    <property type="entry name" value="NAD(P)-bd_dom_sf"/>
</dbReference>
<dbReference type="CDD" id="cd05374">
    <property type="entry name" value="17beta-HSD-like_SDR_c"/>
    <property type="match status" value="1"/>
</dbReference>
<dbReference type="PANTHER" id="PTHR43313">
    <property type="entry name" value="SHORT-CHAIN DEHYDROGENASE/REDUCTASE FAMILY 9C"/>
    <property type="match status" value="1"/>
</dbReference>
<dbReference type="RefSeq" id="WP_244726925.1">
    <property type="nucleotide sequence ID" value="NZ_JALIRP010000007.1"/>
</dbReference>
<reference evidence="2" key="1">
    <citation type="submission" date="2022-04" db="EMBL/GenBank/DDBJ databases">
        <title>Paenibacillus mangrovi sp. nov., a novel endophytic bacterium isolated from bark of Kandelia candel.</title>
        <authorList>
            <person name="Tuo L."/>
        </authorList>
    </citation>
    <scope>NUCLEOTIDE SEQUENCE</scope>
    <source>
        <strain evidence="2">KQZ6P-2</strain>
    </source>
</reference>
<dbReference type="Proteomes" id="UP001139347">
    <property type="component" value="Unassembled WGS sequence"/>
</dbReference>
<dbReference type="GO" id="GO:0008202">
    <property type="term" value="P:steroid metabolic process"/>
    <property type="evidence" value="ECO:0007669"/>
    <property type="project" value="TreeGrafter"/>
</dbReference>
<dbReference type="InterPro" id="IPR002347">
    <property type="entry name" value="SDR_fam"/>
</dbReference>
<dbReference type="SUPFAM" id="SSF51735">
    <property type="entry name" value="NAD(P)-binding Rossmann-fold domains"/>
    <property type="match status" value="1"/>
</dbReference>
<evidence type="ECO:0000313" key="3">
    <source>
        <dbReference type="Proteomes" id="UP001139347"/>
    </source>
</evidence>
<keyword evidence="3" id="KW-1185">Reference proteome</keyword>
<dbReference type="Gene3D" id="3.40.50.720">
    <property type="entry name" value="NAD(P)-binding Rossmann-like Domain"/>
    <property type="match status" value="1"/>
</dbReference>
<dbReference type="PRINTS" id="PR00080">
    <property type="entry name" value="SDRFAMILY"/>
</dbReference>
<comment type="similarity">
    <text evidence="1">Belongs to the short-chain dehydrogenases/reductases (SDR) family.</text>
</comment>
<dbReference type="GO" id="GO:0016491">
    <property type="term" value="F:oxidoreductase activity"/>
    <property type="evidence" value="ECO:0007669"/>
    <property type="project" value="TreeGrafter"/>
</dbReference>
<name>A0A9X1WTS9_9BACL</name>
<dbReference type="PANTHER" id="PTHR43313:SF1">
    <property type="entry name" value="3BETA-HYDROXYSTEROID DEHYDROGENASE DHS-16"/>
    <property type="match status" value="1"/>
</dbReference>
<accession>A0A9X1WTS9</accession>
<evidence type="ECO:0000313" key="2">
    <source>
        <dbReference type="EMBL" id="MCJ8013453.1"/>
    </source>
</evidence>